<dbReference type="PANTHER" id="PTHR23501">
    <property type="entry name" value="MAJOR FACILITATOR SUPERFAMILY"/>
    <property type="match status" value="1"/>
</dbReference>
<feature type="transmembrane region" description="Helical" evidence="7">
    <location>
        <begin position="135"/>
        <end position="155"/>
    </location>
</feature>
<dbReference type="InterPro" id="IPR036259">
    <property type="entry name" value="MFS_trans_sf"/>
</dbReference>
<feature type="transmembrane region" description="Helical" evidence="7">
    <location>
        <begin position="265"/>
        <end position="287"/>
    </location>
</feature>
<keyword evidence="10" id="KW-1185">Reference proteome</keyword>
<dbReference type="PRINTS" id="PR01036">
    <property type="entry name" value="TCRTETB"/>
</dbReference>
<feature type="transmembrane region" description="Helical" evidence="7">
    <location>
        <begin position="238"/>
        <end position="259"/>
    </location>
</feature>
<protein>
    <recommendedName>
        <fullName evidence="8">Major facilitator superfamily (MFS) profile domain-containing protein</fullName>
    </recommendedName>
</protein>
<proteinExistence type="predicted"/>
<dbReference type="Gene3D" id="1.20.1250.20">
    <property type="entry name" value="MFS general substrate transporter like domains"/>
    <property type="match status" value="1"/>
</dbReference>
<dbReference type="Gene3D" id="1.20.1720.10">
    <property type="entry name" value="Multidrug resistance protein D"/>
    <property type="match status" value="1"/>
</dbReference>
<feature type="compositionally biased region" description="Basic and acidic residues" evidence="6">
    <location>
        <begin position="536"/>
        <end position="550"/>
    </location>
</feature>
<feature type="transmembrane region" description="Helical" evidence="7">
    <location>
        <begin position="508"/>
        <end position="526"/>
    </location>
</feature>
<dbReference type="InterPro" id="IPR020846">
    <property type="entry name" value="MFS_dom"/>
</dbReference>
<feature type="transmembrane region" description="Helical" evidence="7">
    <location>
        <begin position="373"/>
        <end position="390"/>
    </location>
</feature>
<feature type="transmembrane region" description="Helical" evidence="7">
    <location>
        <begin position="402"/>
        <end position="425"/>
    </location>
</feature>
<evidence type="ECO:0000256" key="3">
    <source>
        <dbReference type="ARBA" id="ARBA00022692"/>
    </source>
</evidence>
<dbReference type="Proteomes" id="UP001556367">
    <property type="component" value="Unassembled WGS sequence"/>
</dbReference>
<dbReference type="EMBL" id="JASNQZ010000010">
    <property type="protein sequence ID" value="KAL0953018.1"/>
    <property type="molecule type" value="Genomic_DNA"/>
</dbReference>
<feature type="transmembrane region" description="Helical" evidence="7">
    <location>
        <begin position="43"/>
        <end position="67"/>
    </location>
</feature>
<dbReference type="PANTHER" id="PTHR23501:SF191">
    <property type="entry name" value="VACUOLAR BASIC AMINO ACID TRANSPORTER 4"/>
    <property type="match status" value="1"/>
</dbReference>
<feature type="transmembrane region" description="Helical" evidence="7">
    <location>
        <begin position="196"/>
        <end position="218"/>
    </location>
</feature>
<evidence type="ECO:0000256" key="6">
    <source>
        <dbReference type="SAM" id="MobiDB-lite"/>
    </source>
</evidence>
<evidence type="ECO:0000256" key="5">
    <source>
        <dbReference type="ARBA" id="ARBA00023136"/>
    </source>
</evidence>
<feature type="transmembrane region" description="Helical" evidence="7">
    <location>
        <begin position="167"/>
        <end position="190"/>
    </location>
</feature>
<keyword evidence="2" id="KW-0813">Transport</keyword>
<evidence type="ECO:0000259" key="8">
    <source>
        <dbReference type="PROSITE" id="PS50850"/>
    </source>
</evidence>
<feature type="region of interest" description="Disordered" evidence="6">
    <location>
        <begin position="536"/>
        <end position="588"/>
    </location>
</feature>
<evidence type="ECO:0000256" key="4">
    <source>
        <dbReference type="ARBA" id="ARBA00022989"/>
    </source>
</evidence>
<dbReference type="SUPFAM" id="SSF103473">
    <property type="entry name" value="MFS general substrate transporter"/>
    <property type="match status" value="1"/>
</dbReference>
<organism evidence="9 10">
    <name type="scientific">Hohenbuehelia grisea</name>
    <dbReference type="NCBI Taxonomy" id="104357"/>
    <lineage>
        <taxon>Eukaryota</taxon>
        <taxon>Fungi</taxon>
        <taxon>Dikarya</taxon>
        <taxon>Basidiomycota</taxon>
        <taxon>Agaricomycotina</taxon>
        <taxon>Agaricomycetes</taxon>
        <taxon>Agaricomycetidae</taxon>
        <taxon>Agaricales</taxon>
        <taxon>Pleurotineae</taxon>
        <taxon>Pleurotaceae</taxon>
        <taxon>Hohenbuehelia</taxon>
    </lineage>
</organism>
<feature type="transmembrane region" description="Helical" evidence="7">
    <location>
        <begin position="79"/>
        <end position="98"/>
    </location>
</feature>
<reference evidence="10" key="1">
    <citation type="submission" date="2024-06" db="EMBL/GenBank/DDBJ databases">
        <title>Multi-omics analyses provide insights into the biosynthesis of the anticancer antibiotic pleurotin in Hohenbuehelia grisea.</title>
        <authorList>
            <person name="Weaver J.A."/>
            <person name="Alberti F."/>
        </authorList>
    </citation>
    <scope>NUCLEOTIDE SEQUENCE [LARGE SCALE GENOMIC DNA]</scope>
    <source>
        <strain evidence="10">T-177</strain>
    </source>
</reference>
<gene>
    <name evidence="9" type="ORF">HGRIS_007222</name>
</gene>
<keyword evidence="3 7" id="KW-0812">Transmembrane</keyword>
<keyword evidence="4 7" id="KW-1133">Transmembrane helix</keyword>
<evidence type="ECO:0000256" key="2">
    <source>
        <dbReference type="ARBA" id="ARBA00022448"/>
    </source>
</evidence>
<sequence length="627" mass="68464">MTSASNEREPLLQRDAPHSAIDNDRKDGARRLGPLEITRSSRYGILAGLWTATFLSSLNATLVPTMLPSISSDFNKSNQASWLGTSYLLATCTFTPLYGRLCNVLGRRGANQTAVMFACLGTVFCGLSTSMEMLILARFIAGIGGGGIFTTSSIVISDMYSMRSRGLAQGVASVFNGLGMGFGGFFGGLITDWLGWRAAFLIQVPVFVLSFALTSFNLNYVTPGKGRSTKEVLKRIDYGGSVTLLIMVGSILFFLSTRYNEGLPWSHPTVIAPLVVAGVFAILFLVVELRFAPEPVLAPSLLKQRIPVLVGMSNFFVATCNFSVMYFFPMWFQTVLLTSASTAGLHLLPNSVSMSCGSVFAGWMMHRTGRYKMINLIFGAFPFLATVLIIQMKESSGPMQLWLSIIPLGFGNAVVLQTMLIALLAHLPESLMAVGTGFGQLFRGIGQVGGVAISSAIFQQALDSELRSRMHDIPDAEEMIMKIRHSARLVATLEPDVQRIARDSYAVSLKYVFIFASCSTLIAYIIRLPIPEKALEHKPPSDSRLERPSNGHEPFTSMPETPDESDSSSEIDGAVSDSDTEVLVRPGTKRVRRLSTYESCDGVMDLERDSAHTGHHNQRNRPRPLSQ</sequence>
<comment type="caution">
    <text evidence="9">The sequence shown here is derived from an EMBL/GenBank/DDBJ whole genome shotgun (WGS) entry which is preliminary data.</text>
</comment>
<evidence type="ECO:0000313" key="10">
    <source>
        <dbReference type="Proteomes" id="UP001556367"/>
    </source>
</evidence>
<name>A0ABR3JC64_9AGAR</name>
<feature type="transmembrane region" description="Helical" evidence="7">
    <location>
        <begin position="110"/>
        <end position="129"/>
    </location>
</feature>
<comment type="subcellular location">
    <subcellularLocation>
        <location evidence="1">Endomembrane system</location>
        <topology evidence="1">Multi-pass membrane protein</topology>
    </subcellularLocation>
</comment>
<evidence type="ECO:0000313" key="9">
    <source>
        <dbReference type="EMBL" id="KAL0953018.1"/>
    </source>
</evidence>
<feature type="domain" description="Major facilitator superfamily (MFS) profile" evidence="8">
    <location>
        <begin position="45"/>
        <end position="535"/>
    </location>
</feature>
<accession>A0ABR3JC64</accession>
<feature type="transmembrane region" description="Helical" evidence="7">
    <location>
        <begin position="308"/>
        <end position="328"/>
    </location>
</feature>
<evidence type="ECO:0000256" key="1">
    <source>
        <dbReference type="ARBA" id="ARBA00004127"/>
    </source>
</evidence>
<dbReference type="InterPro" id="IPR011701">
    <property type="entry name" value="MFS"/>
</dbReference>
<feature type="transmembrane region" description="Helical" evidence="7">
    <location>
        <begin position="348"/>
        <end position="366"/>
    </location>
</feature>
<keyword evidence="5 7" id="KW-0472">Membrane</keyword>
<evidence type="ECO:0000256" key="7">
    <source>
        <dbReference type="SAM" id="Phobius"/>
    </source>
</evidence>
<feature type="region of interest" description="Disordered" evidence="6">
    <location>
        <begin position="605"/>
        <end position="627"/>
    </location>
</feature>
<dbReference type="PROSITE" id="PS50850">
    <property type="entry name" value="MFS"/>
    <property type="match status" value="1"/>
</dbReference>
<dbReference type="Pfam" id="PF07690">
    <property type="entry name" value="MFS_1"/>
    <property type="match status" value="1"/>
</dbReference>
<feature type="compositionally biased region" description="Basic residues" evidence="6">
    <location>
        <begin position="613"/>
        <end position="627"/>
    </location>
</feature>
<feature type="region of interest" description="Disordered" evidence="6">
    <location>
        <begin position="1"/>
        <end position="27"/>
    </location>
</feature>